<dbReference type="PANTHER" id="PTHR37304:SF1">
    <property type="entry name" value="MEMBRANE PROTEIN"/>
    <property type="match status" value="1"/>
</dbReference>
<organism evidence="2 3">
    <name type="scientific">Clostridium celatum DSM 1785</name>
    <dbReference type="NCBI Taxonomy" id="545697"/>
    <lineage>
        <taxon>Bacteria</taxon>
        <taxon>Bacillati</taxon>
        <taxon>Bacillota</taxon>
        <taxon>Clostridia</taxon>
        <taxon>Eubacteriales</taxon>
        <taxon>Clostridiaceae</taxon>
        <taxon>Clostridium</taxon>
    </lineage>
</organism>
<dbReference type="EMBL" id="AMEZ01000042">
    <property type="protein sequence ID" value="EKY27161.1"/>
    <property type="molecule type" value="Genomic_DNA"/>
</dbReference>
<name>L1QGT5_9CLOT</name>
<keyword evidence="1" id="KW-1133">Transmembrane helix</keyword>
<dbReference type="PANTHER" id="PTHR37304">
    <property type="entry name" value="MEMBRANE PROTEIN-RELATED"/>
    <property type="match status" value="1"/>
</dbReference>
<evidence type="ECO:0000313" key="3">
    <source>
        <dbReference type="Proteomes" id="UP000010420"/>
    </source>
</evidence>
<comment type="caution">
    <text evidence="2">The sequence shown here is derived from an EMBL/GenBank/DDBJ whole genome shotgun (WGS) entry which is preliminary data.</text>
</comment>
<feature type="transmembrane region" description="Helical" evidence="1">
    <location>
        <begin position="20"/>
        <end position="44"/>
    </location>
</feature>
<keyword evidence="1" id="KW-0812">Transmembrane</keyword>
<keyword evidence="1" id="KW-0472">Membrane</keyword>
<dbReference type="Pfam" id="PF04070">
    <property type="entry name" value="DUF378"/>
    <property type="match status" value="1"/>
</dbReference>
<protein>
    <recommendedName>
        <fullName evidence="4">DUF378 domain-containing protein</fullName>
    </recommendedName>
</protein>
<accession>L1QGT5</accession>
<proteinExistence type="predicted"/>
<dbReference type="HOGENOM" id="CLU_179993_1_1_9"/>
<evidence type="ECO:0008006" key="4">
    <source>
        <dbReference type="Google" id="ProtNLM"/>
    </source>
</evidence>
<evidence type="ECO:0000313" key="2">
    <source>
        <dbReference type="EMBL" id="EKY27161.1"/>
    </source>
</evidence>
<dbReference type="AlphaFoldDB" id="L1QGT5"/>
<dbReference type="InterPro" id="IPR007211">
    <property type="entry name" value="DUF378"/>
</dbReference>
<reference evidence="2 3" key="1">
    <citation type="submission" date="2012-05" db="EMBL/GenBank/DDBJ databases">
        <authorList>
            <person name="Weinstock G."/>
            <person name="Sodergren E."/>
            <person name="Lobos E.A."/>
            <person name="Fulton L."/>
            <person name="Fulton R."/>
            <person name="Courtney L."/>
            <person name="Fronick C."/>
            <person name="O'Laughlin M."/>
            <person name="Godfrey J."/>
            <person name="Wilson R.M."/>
            <person name="Miner T."/>
            <person name="Farmer C."/>
            <person name="Delehaunty K."/>
            <person name="Cordes M."/>
            <person name="Minx P."/>
            <person name="Tomlinson C."/>
            <person name="Chen J."/>
            <person name="Wollam A."/>
            <person name="Pepin K.H."/>
            <person name="Bhonagiri V."/>
            <person name="Zhang X."/>
            <person name="Suruliraj S."/>
            <person name="Warren W."/>
            <person name="Mitreva M."/>
            <person name="Mardis E.R."/>
            <person name="Wilson R.K."/>
        </authorList>
    </citation>
    <scope>NUCLEOTIDE SEQUENCE [LARGE SCALE GENOMIC DNA]</scope>
    <source>
        <strain evidence="2 3">DSM 1785</strain>
    </source>
</reference>
<feature type="transmembrane region" description="Helical" evidence="1">
    <location>
        <begin position="50"/>
        <end position="71"/>
    </location>
</feature>
<sequence>MNYKRGMDMYKLNILDKISIVLVLIGAINWGIIGILNKNIVAILVSNSYILLRIIYIAIFVAAINLIILPFRCGIKTFKN</sequence>
<gene>
    <name evidence="2" type="ORF">HMPREF0216_01526</name>
</gene>
<keyword evidence="3" id="KW-1185">Reference proteome</keyword>
<dbReference type="eggNOG" id="COG2155">
    <property type="taxonomic scope" value="Bacteria"/>
</dbReference>
<dbReference type="PATRIC" id="fig|545697.3.peg.1503"/>
<evidence type="ECO:0000256" key="1">
    <source>
        <dbReference type="SAM" id="Phobius"/>
    </source>
</evidence>
<dbReference type="STRING" id="545697.HMPREF0216_01526"/>
<dbReference type="Proteomes" id="UP000010420">
    <property type="component" value="Unassembled WGS sequence"/>
</dbReference>